<evidence type="ECO:0008006" key="4">
    <source>
        <dbReference type="Google" id="ProtNLM"/>
    </source>
</evidence>
<dbReference type="AlphaFoldDB" id="A0A4R0YN44"/>
<dbReference type="EMBL" id="SJTG01000005">
    <property type="protein sequence ID" value="TCI06977.1"/>
    <property type="molecule type" value="Genomic_DNA"/>
</dbReference>
<gene>
    <name evidence="2" type="ORF">EZM97_30640</name>
</gene>
<name>A0A4R0YN44_9GAMM</name>
<feature type="chain" id="PRO_5020638764" description="Autotransporter outer membrane beta-barrel domain-containing protein" evidence="1">
    <location>
        <begin position="22"/>
        <end position="317"/>
    </location>
</feature>
<comment type="caution">
    <text evidence="2">The sequence shown here is derived from an EMBL/GenBank/DDBJ whole genome shotgun (WGS) entry which is preliminary data.</text>
</comment>
<accession>A0A4R0YN44</accession>
<reference evidence="2 3" key="1">
    <citation type="submission" date="2019-02" db="EMBL/GenBank/DDBJ databases">
        <title>Dyella amyloliquefaciens sp. nov., isolated from forest soil.</title>
        <authorList>
            <person name="Gao Z.-H."/>
            <person name="Qiu L.-H."/>
        </authorList>
    </citation>
    <scope>NUCLEOTIDE SEQUENCE [LARGE SCALE GENOMIC DNA]</scope>
    <source>
        <strain evidence="2 3">KACC 12747</strain>
    </source>
</reference>
<evidence type="ECO:0000256" key="1">
    <source>
        <dbReference type="SAM" id="SignalP"/>
    </source>
</evidence>
<keyword evidence="1" id="KW-0732">Signal</keyword>
<feature type="signal peptide" evidence="1">
    <location>
        <begin position="1"/>
        <end position="21"/>
    </location>
</feature>
<dbReference type="Proteomes" id="UP000291822">
    <property type="component" value="Unassembled WGS sequence"/>
</dbReference>
<proteinExistence type="predicted"/>
<keyword evidence="3" id="KW-1185">Reference proteome</keyword>
<evidence type="ECO:0000313" key="3">
    <source>
        <dbReference type="Proteomes" id="UP000291822"/>
    </source>
</evidence>
<sequence>MKQALLLATLACLVVPLAASAQDRPILDVVQANLQRRANGMLALMGYSQTPDVTSGSLSIKNPGTDDPSFNNSSIGGGFTISKSVPIYLEGTLGYARYDPSFVATNGEQAQSLPTRWDSEIATAGIGWDFHLTDRLVLRPIINGSYGRVESEVKVSGQVVVNNTNVDVDFLAHGRLDAAGIGGSLMLDYQDYRPTHEVDVELRYTNIRLHSTNDSSPPVQGSSRNENVGLWARWRAPIGWHAFDRPVRYVLEFAHTTYLGQDADVLGFNHLTSLGAGLELDTSQYHPLWIYRARAVVRYVFGQNVKGVSLGLAVSFD</sequence>
<dbReference type="RefSeq" id="WP_131411934.1">
    <property type="nucleotide sequence ID" value="NZ_SJTG01000005.1"/>
</dbReference>
<protein>
    <recommendedName>
        <fullName evidence="4">Autotransporter outer membrane beta-barrel domain-containing protein</fullName>
    </recommendedName>
</protein>
<organism evidence="2 3">
    <name type="scientific">Dyella soli</name>
    <dbReference type="NCBI Taxonomy" id="522319"/>
    <lineage>
        <taxon>Bacteria</taxon>
        <taxon>Pseudomonadati</taxon>
        <taxon>Pseudomonadota</taxon>
        <taxon>Gammaproteobacteria</taxon>
        <taxon>Lysobacterales</taxon>
        <taxon>Rhodanobacteraceae</taxon>
        <taxon>Dyella</taxon>
    </lineage>
</organism>
<evidence type="ECO:0000313" key="2">
    <source>
        <dbReference type="EMBL" id="TCI06977.1"/>
    </source>
</evidence>